<accession>M2XKI9</accession>
<dbReference type="GO" id="GO:0031146">
    <property type="term" value="P:SCF-dependent proteasomal ubiquitin-dependent protein catabolic process"/>
    <property type="evidence" value="ECO:0007669"/>
    <property type="project" value="TreeGrafter"/>
</dbReference>
<dbReference type="OMA" id="CFHERCA"/>
<protein>
    <submittedName>
        <fullName evidence="3">F-box protein isoform 2</fullName>
    </submittedName>
</protein>
<dbReference type="InterPro" id="IPR045464">
    <property type="entry name" value="Hrt3/FBXO9_C"/>
</dbReference>
<dbReference type="Proteomes" id="UP000030680">
    <property type="component" value="Unassembled WGS sequence"/>
</dbReference>
<dbReference type="SUPFAM" id="SSF81383">
    <property type="entry name" value="F-box domain"/>
    <property type="match status" value="1"/>
</dbReference>
<dbReference type="STRING" id="130081.M2XKI9"/>
<name>M2XKI9_GALSU</name>
<dbReference type="AlphaFoldDB" id="M2XKI9"/>
<dbReference type="PANTHER" id="PTHR12874:SF9">
    <property type="entry name" value="F-BOX ONLY PROTEIN 48"/>
    <property type="match status" value="1"/>
</dbReference>
<organism evidence="3 4">
    <name type="scientific">Galdieria sulphuraria</name>
    <name type="common">Red alga</name>
    <dbReference type="NCBI Taxonomy" id="130081"/>
    <lineage>
        <taxon>Eukaryota</taxon>
        <taxon>Rhodophyta</taxon>
        <taxon>Bangiophyceae</taxon>
        <taxon>Galdieriales</taxon>
        <taxon>Galdieriaceae</taxon>
        <taxon>Galdieria</taxon>
    </lineage>
</organism>
<reference evidence="4" key="1">
    <citation type="journal article" date="2013" name="Science">
        <title>Gene transfer from bacteria and archaea facilitated evolution of an extremophilic eukaryote.</title>
        <authorList>
            <person name="Schonknecht G."/>
            <person name="Chen W.H."/>
            <person name="Ternes C.M."/>
            <person name="Barbier G.G."/>
            <person name="Shrestha R.P."/>
            <person name="Stanke M."/>
            <person name="Brautigam A."/>
            <person name="Baker B.J."/>
            <person name="Banfield J.F."/>
            <person name="Garavito R.M."/>
            <person name="Carr K."/>
            <person name="Wilkerson C."/>
            <person name="Rensing S.A."/>
            <person name="Gagneul D."/>
            <person name="Dickenson N.E."/>
            <person name="Oesterhelt C."/>
            <person name="Lercher M.J."/>
            <person name="Weber A.P."/>
        </authorList>
    </citation>
    <scope>NUCLEOTIDE SEQUENCE [LARGE SCALE GENOMIC DNA]</scope>
    <source>
        <strain evidence="4">074W</strain>
    </source>
</reference>
<dbReference type="eggNOG" id="KOG2997">
    <property type="taxonomic scope" value="Eukaryota"/>
</dbReference>
<dbReference type="Gramene" id="EME30652">
    <property type="protein sequence ID" value="EME30652"/>
    <property type="gene ID" value="Gasu_21100"/>
</dbReference>
<dbReference type="PROSITE" id="PS50181">
    <property type="entry name" value="FBOX"/>
    <property type="match status" value="1"/>
</dbReference>
<evidence type="ECO:0000313" key="3">
    <source>
        <dbReference type="EMBL" id="EME30652.1"/>
    </source>
</evidence>
<dbReference type="SMART" id="SM00256">
    <property type="entry name" value="FBOX"/>
    <property type="match status" value="1"/>
</dbReference>
<keyword evidence="1" id="KW-0833">Ubl conjugation pathway</keyword>
<proteinExistence type="predicted"/>
<sequence length="319" mass="37111">MVDYEPRVVKFHICDRPWLSLYNRNLILKTKATDEGEATSVFNGPSGDCLSDDVMYQIFARLSPSDLAACSRVCRRWNSLSFDPAHWKRICMETWPSGGNVETMKSVVSYGIYSVVSYIVRLFRVTITGGSWRRMFLERPHLRFDGVYISRHQYIRMGLTEGKYKQPVFLVTYFRFLRFYPDGICIVLTSAEKPTSAVKRLRRNWSPSANERDKATPCLGSYEFNEKTKQVTVISSVKQPKYPEMRDATVVYSLKLSSTCRGANDRLYVESHFSIHEGSDCPVFHSKDKQVKYYSFIAFRCFHERCARLFHEEDYIKAN</sequence>
<dbReference type="GO" id="GO:0005737">
    <property type="term" value="C:cytoplasm"/>
    <property type="evidence" value="ECO:0007669"/>
    <property type="project" value="TreeGrafter"/>
</dbReference>
<dbReference type="EMBL" id="KB454498">
    <property type="protein sequence ID" value="EME30652.1"/>
    <property type="molecule type" value="Genomic_DNA"/>
</dbReference>
<dbReference type="GeneID" id="17089368"/>
<dbReference type="Pfam" id="PF19270">
    <property type="entry name" value="FBO_C"/>
    <property type="match status" value="1"/>
</dbReference>
<evidence type="ECO:0000313" key="4">
    <source>
        <dbReference type="Proteomes" id="UP000030680"/>
    </source>
</evidence>
<dbReference type="PANTHER" id="PTHR12874">
    <property type="entry name" value="F-BOX ONLY PROTEIN 48-RELATED"/>
    <property type="match status" value="1"/>
</dbReference>
<evidence type="ECO:0000259" key="2">
    <source>
        <dbReference type="PROSITE" id="PS50181"/>
    </source>
</evidence>
<gene>
    <name evidence="3" type="ORF">Gasu_21100</name>
</gene>
<dbReference type="Pfam" id="PF12937">
    <property type="entry name" value="F-box-like"/>
    <property type="match status" value="1"/>
</dbReference>
<dbReference type="RefSeq" id="XP_005707172.1">
    <property type="nucleotide sequence ID" value="XM_005707115.1"/>
</dbReference>
<dbReference type="Gene3D" id="1.20.1280.50">
    <property type="match status" value="1"/>
</dbReference>
<dbReference type="InterPro" id="IPR036047">
    <property type="entry name" value="F-box-like_dom_sf"/>
</dbReference>
<dbReference type="InterPro" id="IPR001810">
    <property type="entry name" value="F-box_dom"/>
</dbReference>
<keyword evidence="4" id="KW-1185">Reference proteome</keyword>
<dbReference type="OrthoDB" id="2117972at2759"/>
<evidence type="ECO:0000256" key="1">
    <source>
        <dbReference type="ARBA" id="ARBA00022786"/>
    </source>
</evidence>
<feature type="domain" description="F-box" evidence="2">
    <location>
        <begin position="50"/>
        <end position="90"/>
    </location>
</feature>
<dbReference type="GO" id="GO:0019005">
    <property type="term" value="C:SCF ubiquitin ligase complex"/>
    <property type="evidence" value="ECO:0007669"/>
    <property type="project" value="TreeGrafter"/>
</dbReference>